<evidence type="ECO:0000313" key="2">
    <source>
        <dbReference type="EMBL" id="VVE51843.1"/>
    </source>
</evidence>
<evidence type="ECO:0000313" key="3">
    <source>
        <dbReference type="Proteomes" id="UP000406256"/>
    </source>
</evidence>
<dbReference type="AlphaFoldDB" id="A0A5E4YV76"/>
<keyword evidence="1" id="KW-1133">Transmembrane helix</keyword>
<organism evidence="2 3">
    <name type="scientific">Pandoraea anhela</name>
    <dbReference type="NCBI Taxonomy" id="2508295"/>
    <lineage>
        <taxon>Bacteria</taxon>
        <taxon>Pseudomonadati</taxon>
        <taxon>Pseudomonadota</taxon>
        <taxon>Betaproteobacteria</taxon>
        <taxon>Burkholderiales</taxon>
        <taxon>Burkholderiaceae</taxon>
        <taxon>Pandoraea</taxon>
    </lineage>
</organism>
<feature type="transmembrane region" description="Helical" evidence="1">
    <location>
        <begin position="51"/>
        <end position="70"/>
    </location>
</feature>
<keyword evidence="1" id="KW-0472">Membrane</keyword>
<dbReference type="Proteomes" id="UP000406256">
    <property type="component" value="Unassembled WGS sequence"/>
</dbReference>
<sequence>MTHPVENNDSQEPASTQPRRNRTARWIWAIVCAVVAFFAVSVYLSPKSHAFPLKYLCLWIAGSILGYIGVRLGDGVRRIMQPDVLVTSARVSDAIWTRICWAIGPQIVGLYLGTVVGTSILVDWIA</sequence>
<dbReference type="OrthoDB" id="6198573at2"/>
<gene>
    <name evidence="2" type="ORF">PAN31108_04752</name>
</gene>
<protein>
    <submittedName>
        <fullName evidence="2">Uncharacterized protein</fullName>
    </submittedName>
</protein>
<dbReference type="EMBL" id="CABPSB010000025">
    <property type="protein sequence ID" value="VVE51843.1"/>
    <property type="molecule type" value="Genomic_DNA"/>
</dbReference>
<reference evidence="2 3" key="1">
    <citation type="submission" date="2019-08" db="EMBL/GenBank/DDBJ databases">
        <authorList>
            <person name="Peeters C."/>
        </authorList>
    </citation>
    <scope>NUCLEOTIDE SEQUENCE [LARGE SCALE GENOMIC DNA]</scope>
    <source>
        <strain evidence="2 3">LMG 31108</strain>
    </source>
</reference>
<accession>A0A5E4YV76</accession>
<keyword evidence="1" id="KW-0812">Transmembrane</keyword>
<keyword evidence="3" id="KW-1185">Reference proteome</keyword>
<name>A0A5E4YV76_9BURK</name>
<proteinExistence type="predicted"/>
<evidence type="ECO:0000256" key="1">
    <source>
        <dbReference type="SAM" id="Phobius"/>
    </source>
</evidence>
<feature type="transmembrane region" description="Helical" evidence="1">
    <location>
        <begin position="26"/>
        <end position="45"/>
    </location>
</feature>
<dbReference type="RefSeq" id="WP_150671214.1">
    <property type="nucleotide sequence ID" value="NZ_CABPSB010000025.1"/>
</dbReference>